<dbReference type="Proteomes" id="UP000311382">
    <property type="component" value="Unassembled WGS sequence"/>
</dbReference>
<dbReference type="PANTHER" id="PTHR16684">
    <property type="entry name" value="CENTROMERE PROTEIN C"/>
    <property type="match status" value="1"/>
</dbReference>
<accession>A0A5C5G3G0</accession>
<evidence type="ECO:0000313" key="8">
    <source>
        <dbReference type="Proteomes" id="UP000311382"/>
    </source>
</evidence>
<evidence type="ECO:0000256" key="5">
    <source>
        <dbReference type="SAM" id="MobiDB-lite"/>
    </source>
</evidence>
<evidence type="ECO:0000256" key="3">
    <source>
        <dbReference type="ARBA" id="ARBA00023125"/>
    </source>
</evidence>
<feature type="compositionally biased region" description="Acidic residues" evidence="5">
    <location>
        <begin position="279"/>
        <end position="306"/>
    </location>
</feature>
<comment type="similarity">
    <text evidence="2">Belongs to the CENP-C/MIF2 family.</text>
</comment>
<organism evidence="7 8">
    <name type="scientific">Rhodotorula diobovata</name>
    <dbReference type="NCBI Taxonomy" id="5288"/>
    <lineage>
        <taxon>Eukaryota</taxon>
        <taxon>Fungi</taxon>
        <taxon>Dikarya</taxon>
        <taxon>Basidiomycota</taxon>
        <taxon>Pucciniomycotina</taxon>
        <taxon>Microbotryomycetes</taxon>
        <taxon>Sporidiobolales</taxon>
        <taxon>Sporidiobolaceae</taxon>
        <taxon>Rhodotorula</taxon>
    </lineage>
</organism>
<feature type="compositionally biased region" description="Acidic residues" evidence="5">
    <location>
        <begin position="263"/>
        <end position="272"/>
    </location>
</feature>
<dbReference type="InterPro" id="IPR014710">
    <property type="entry name" value="RmlC-like_jellyroll"/>
</dbReference>
<dbReference type="GO" id="GO:0000776">
    <property type="term" value="C:kinetochore"/>
    <property type="evidence" value="ECO:0007669"/>
    <property type="project" value="InterPro"/>
</dbReference>
<dbReference type="STRING" id="5288.A0A5C5G3G0"/>
<dbReference type="GO" id="GO:0051382">
    <property type="term" value="P:kinetochore assembly"/>
    <property type="evidence" value="ECO:0007669"/>
    <property type="project" value="InterPro"/>
</dbReference>
<reference evidence="7 8" key="1">
    <citation type="submission" date="2019-03" db="EMBL/GenBank/DDBJ databases">
        <title>Rhodosporidium diobovatum UCD-FST 08-225 genome sequencing, assembly, and annotation.</title>
        <authorList>
            <person name="Fakankun I.U."/>
            <person name="Fristensky B."/>
            <person name="Levin D.B."/>
        </authorList>
    </citation>
    <scope>NUCLEOTIDE SEQUENCE [LARGE SCALE GENOMIC DNA]</scope>
    <source>
        <strain evidence="7 8">UCD-FST 08-225</strain>
    </source>
</reference>
<feature type="compositionally biased region" description="Polar residues" evidence="5">
    <location>
        <begin position="196"/>
        <end position="218"/>
    </location>
</feature>
<dbReference type="AlphaFoldDB" id="A0A5C5G3G0"/>
<feature type="compositionally biased region" description="Basic and acidic residues" evidence="5">
    <location>
        <begin position="103"/>
        <end position="117"/>
    </location>
</feature>
<dbReference type="PANTHER" id="PTHR16684:SF11">
    <property type="entry name" value="CENTROMERE PROTEIN C"/>
    <property type="match status" value="1"/>
</dbReference>
<dbReference type="OrthoDB" id="1939643at2759"/>
<feature type="region of interest" description="Disordered" evidence="5">
    <location>
        <begin position="553"/>
        <end position="583"/>
    </location>
</feature>
<feature type="compositionally biased region" description="Gly residues" evidence="5">
    <location>
        <begin position="776"/>
        <end position="785"/>
    </location>
</feature>
<dbReference type="GO" id="GO:0019237">
    <property type="term" value="F:centromeric DNA binding"/>
    <property type="evidence" value="ECO:0007669"/>
    <property type="project" value="InterPro"/>
</dbReference>
<feature type="region of interest" description="Disordered" evidence="5">
    <location>
        <begin position="1"/>
        <end position="117"/>
    </location>
</feature>
<feature type="compositionally biased region" description="Basic and acidic residues" evidence="5">
    <location>
        <begin position="485"/>
        <end position="518"/>
    </location>
</feature>
<feature type="compositionally biased region" description="Basic residues" evidence="5">
    <location>
        <begin position="454"/>
        <end position="477"/>
    </location>
</feature>
<gene>
    <name evidence="7" type="ORF">DMC30DRAFT_389039</name>
</gene>
<sequence>MAPPTPGRIRGPRPQVNNNIGEAGRITNIPAPKGVPRDSAGHERPDAFFDRAGAHSDGDDDDDHDGYAEDEFDAPQRGAAARAWQPSAQKKKKSLAAGGARGARGERPDRYMLGEDRGRKTGVVKAVARRDEEGFEDPMAFFQSSSPARSVATTAARSTAKKVVQYSRQYRDASPEYEDEREGQDQSDMMVDDDGTSLSPLTYQRQHPSNARQPSSLRHSMLPSGARSVSRKGLAAQTSSPRENGHASSARKPRRRLSSLSGDGEEDDDENDEGRHGYDEDEDDVHDEEEEQGRYDEDDEDEDEDEVVRAALTAKKPSASSAASKGKGKARASTSTAGGGSSPAARRVSGASTLGGGGSPTGLMKLDKNGRPVEVLDRKGKGKAVERSPTPPEDVYYEPDFGGGFDDAEGDEGGAAAFHFDDDDEAEDGGHREEEGQDEEDESPPVAGPSSKPAKGKGKGKGKARARTSRSPPKKASQRGQRGGAGHDKPREVVIDLSKKRARDDSVDAEGVRRSTREKIPRLEYWRNERIVYKRRSSGIGINAIVRVPKEDPEPLSKVERKKAGGKRGHSARATSRGGTVKHEVPEEQGVDDMTDPDGLVWSWEGDAEVSRRIAFTAKMMNPRPTFDGKFSYQKIYQELDYLAGGILTIPPNGEKALKPSKDNSYIFYCIQGAVSVTVHRTVFSIGPCVSPPVDAAFLSVPLALIQDSDTQRRHLFRPARQSVPNSGDVEPRSAPLLLAGPTRHRVRGRLDAQRHQGGQSALRARATARRDRRGTGGGPGGGCAGVTRPE</sequence>
<feature type="region of interest" description="Disordered" evidence="5">
    <location>
        <begin position="751"/>
        <end position="791"/>
    </location>
</feature>
<name>A0A5C5G3G0_9BASI</name>
<feature type="compositionally biased region" description="Basic and acidic residues" evidence="5">
    <location>
        <begin position="553"/>
        <end position="563"/>
    </location>
</feature>
<dbReference type="EMBL" id="SOZI01000009">
    <property type="protein sequence ID" value="TNY23628.1"/>
    <property type="molecule type" value="Genomic_DNA"/>
</dbReference>
<dbReference type="InterPro" id="IPR028386">
    <property type="entry name" value="CENP-C/Mif2/cnp3"/>
</dbReference>
<dbReference type="Pfam" id="PF11699">
    <property type="entry name" value="CENP-C_C"/>
    <property type="match status" value="1"/>
</dbReference>
<keyword evidence="4" id="KW-0539">Nucleus</keyword>
<feature type="compositionally biased region" description="Acidic residues" evidence="5">
    <location>
        <begin position="58"/>
        <end position="73"/>
    </location>
</feature>
<dbReference type="GO" id="GO:0051455">
    <property type="term" value="P:spindle attachment to meiosis I kinetochore"/>
    <property type="evidence" value="ECO:0007669"/>
    <property type="project" value="TreeGrafter"/>
</dbReference>
<feature type="region of interest" description="Disordered" evidence="5">
    <location>
        <begin position="143"/>
        <end position="518"/>
    </location>
</feature>
<feature type="compositionally biased region" description="Basic and acidic residues" evidence="5">
    <location>
        <begin position="365"/>
        <end position="386"/>
    </location>
</feature>
<feature type="compositionally biased region" description="Basic and acidic residues" evidence="5">
    <location>
        <begin position="35"/>
        <end position="57"/>
    </location>
</feature>
<evidence type="ECO:0000259" key="6">
    <source>
        <dbReference type="Pfam" id="PF11699"/>
    </source>
</evidence>
<comment type="caution">
    <text evidence="7">The sequence shown here is derived from an EMBL/GenBank/DDBJ whole genome shotgun (WGS) entry which is preliminary data.</text>
</comment>
<feature type="compositionally biased region" description="Low complexity" evidence="5">
    <location>
        <begin position="144"/>
        <end position="164"/>
    </location>
</feature>
<evidence type="ECO:0000256" key="2">
    <source>
        <dbReference type="ARBA" id="ARBA00010291"/>
    </source>
</evidence>
<protein>
    <recommendedName>
        <fullName evidence="6">Mif2/CENP-C cupin domain-containing protein</fullName>
    </recommendedName>
</protein>
<comment type="subcellular location">
    <subcellularLocation>
        <location evidence="1">Nucleus</location>
    </subcellularLocation>
</comment>
<evidence type="ECO:0000313" key="7">
    <source>
        <dbReference type="EMBL" id="TNY23628.1"/>
    </source>
</evidence>
<evidence type="ECO:0000256" key="4">
    <source>
        <dbReference type="ARBA" id="ARBA00023242"/>
    </source>
</evidence>
<dbReference type="Gene3D" id="2.60.120.10">
    <property type="entry name" value="Jelly Rolls"/>
    <property type="match status" value="1"/>
</dbReference>
<evidence type="ECO:0000256" key="1">
    <source>
        <dbReference type="ARBA" id="ARBA00004123"/>
    </source>
</evidence>
<dbReference type="GO" id="GO:0051315">
    <property type="term" value="P:attachment of mitotic spindle microtubules to kinetochore"/>
    <property type="evidence" value="ECO:0007669"/>
    <property type="project" value="TreeGrafter"/>
</dbReference>
<dbReference type="InterPro" id="IPR025974">
    <property type="entry name" value="Mif2/CENP-C_cupin"/>
</dbReference>
<dbReference type="GO" id="GO:0005634">
    <property type="term" value="C:nucleus"/>
    <property type="evidence" value="ECO:0007669"/>
    <property type="project" value="UniProtKB-SubCell"/>
</dbReference>
<keyword evidence="8" id="KW-1185">Reference proteome</keyword>
<feature type="domain" description="Mif2/CENP-C cupin" evidence="6">
    <location>
        <begin position="631"/>
        <end position="688"/>
    </location>
</feature>
<keyword evidence="3" id="KW-0238">DNA-binding</keyword>
<feature type="compositionally biased region" description="Low complexity" evidence="5">
    <location>
        <begin position="310"/>
        <end position="352"/>
    </location>
</feature>
<proteinExistence type="inferred from homology"/>